<evidence type="ECO:0000313" key="1">
    <source>
        <dbReference type="EMBL" id="AXC16242.1"/>
    </source>
</evidence>
<geneLocation type="plasmid" evidence="2">
    <name>pacpol4</name>
</geneLocation>
<reference evidence="1 2" key="1">
    <citation type="journal article" date="2018" name="Front. Microbiol.">
        <title>Hydrolytic Capabilities as a Key to Environmental Success: Chitinolytic and Cellulolytic Acidobacteria From Acidic Sub-arctic Soils and Boreal Peatlands.</title>
        <authorList>
            <person name="Belova S.E."/>
            <person name="Ravin N.V."/>
            <person name="Pankratov T.A."/>
            <person name="Rakitin A.L."/>
            <person name="Ivanova A.A."/>
            <person name="Beletsky A.V."/>
            <person name="Mardanov A.V."/>
            <person name="Sinninghe Damste J.S."/>
            <person name="Dedysh S.N."/>
        </authorList>
    </citation>
    <scope>NUCLEOTIDE SEQUENCE [LARGE SCALE GENOMIC DNA]</scope>
    <source>
        <strain evidence="1 2">SBC82</strain>
        <plasmid evidence="2">pacpol4</plasmid>
    </source>
</reference>
<gene>
    <name evidence="1" type="ORF">ACPOL_7042</name>
</gene>
<dbReference type="Proteomes" id="UP000253606">
    <property type="component" value="Plasmid pACPOL4"/>
</dbReference>
<sequence length="57" mass="6396">MGEIELGINLDGKNDVISVLLHFAEGSLSLLEVIWYNFPEPVPSTWKEINREVRIGG</sequence>
<dbReference type="KEGG" id="abas:ACPOL_7042"/>
<protein>
    <submittedName>
        <fullName evidence="1">Uncharacterized protein</fullName>
    </submittedName>
</protein>
<proteinExistence type="predicted"/>
<organism evidence="1 2">
    <name type="scientific">Acidisarcina polymorpha</name>
    <dbReference type="NCBI Taxonomy" id="2211140"/>
    <lineage>
        <taxon>Bacteria</taxon>
        <taxon>Pseudomonadati</taxon>
        <taxon>Acidobacteriota</taxon>
        <taxon>Terriglobia</taxon>
        <taxon>Terriglobales</taxon>
        <taxon>Acidobacteriaceae</taxon>
        <taxon>Acidisarcina</taxon>
    </lineage>
</organism>
<accession>A0A2Z5GAG8</accession>
<dbReference type="AlphaFoldDB" id="A0A2Z5GAG8"/>
<dbReference type="EMBL" id="CP030843">
    <property type="protein sequence ID" value="AXC16242.1"/>
    <property type="molecule type" value="Genomic_DNA"/>
</dbReference>
<keyword evidence="1" id="KW-0614">Plasmid</keyword>
<evidence type="ECO:0000313" key="2">
    <source>
        <dbReference type="Proteomes" id="UP000253606"/>
    </source>
</evidence>
<name>A0A2Z5GAG8_9BACT</name>
<keyword evidence="2" id="KW-1185">Reference proteome</keyword>